<organism evidence="4 5">
    <name type="scientific">Candidatus Shapirobacteria bacterium CG07_land_8_20_14_0_80_39_12</name>
    <dbReference type="NCBI Taxonomy" id="1974480"/>
    <lineage>
        <taxon>Bacteria</taxon>
        <taxon>Candidatus Shapironibacteriota</taxon>
    </lineage>
</organism>
<evidence type="ECO:0000256" key="1">
    <source>
        <dbReference type="ARBA" id="ARBA00022679"/>
    </source>
</evidence>
<feature type="domain" description="Glycosyltransferase subfamily 4-like N-terminal" evidence="3">
    <location>
        <begin position="51"/>
        <end position="140"/>
    </location>
</feature>
<dbReference type="Proteomes" id="UP000229559">
    <property type="component" value="Unassembled WGS sequence"/>
</dbReference>
<dbReference type="InterPro" id="IPR028098">
    <property type="entry name" value="Glyco_trans_4-like_N"/>
</dbReference>
<dbReference type="GO" id="GO:0009103">
    <property type="term" value="P:lipopolysaccharide biosynthetic process"/>
    <property type="evidence" value="ECO:0007669"/>
    <property type="project" value="TreeGrafter"/>
</dbReference>
<feature type="non-terminal residue" evidence="4">
    <location>
        <position position="268"/>
    </location>
</feature>
<evidence type="ECO:0000259" key="2">
    <source>
        <dbReference type="Pfam" id="PF00534"/>
    </source>
</evidence>
<dbReference type="SUPFAM" id="SSF53756">
    <property type="entry name" value="UDP-Glycosyltransferase/glycogen phosphorylase"/>
    <property type="match status" value="1"/>
</dbReference>
<dbReference type="PANTHER" id="PTHR46401">
    <property type="entry name" value="GLYCOSYLTRANSFERASE WBBK-RELATED"/>
    <property type="match status" value="1"/>
</dbReference>
<dbReference type="EMBL" id="PEXA01000022">
    <property type="protein sequence ID" value="PIU33311.1"/>
    <property type="molecule type" value="Genomic_DNA"/>
</dbReference>
<evidence type="ECO:0000259" key="3">
    <source>
        <dbReference type="Pfam" id="PF13439"/>
    </source>
</evidence>
<dbReference type="Gene3D" id="3.40.50.2000">
    <property type="entry name" value="Glycogen Phosphorylase B"/>
    <property type="match status" value="2"/>
</dbReference>
<evidence type="ECO:0000313" key="5">
    <source>
        <dbReference type="Proteomes" id="UP000229559"/>
    </source>
</evidence>
<evidence type="ECO:0000313" key="4">
    <source>
        <dbReference type="EMBL" id="PIU33311.1"/>
    </source>
</evidence>
<sequence length="268" mass="30589">MKVAIDVSPLKNANRYRGVGIYTQQLVKSLQSLNISNFSCQLIEDKTMVKDSDLIHYPFFDLFFLTLPLKKPKPTVVTIHDVIPLIFPEHYPAGIRGSLKFQTQKFSLKGVKAVITDSENSRKDIFKYLNYPKNKIYVVPLAPGKEFRPITNHQSLTTIKHKYQLPETFVLYVGDVNYNKNIIGFIKAFKKLNTSDGDRPSLRGHDSSEVRLVLIGKAFTDENLKETKEIIRLINSLKLSKKVIRLGWVPDKDLVALYNLASVYCQPS</sequence>
<keyword evidence="1" id="KW-0808">Transferase</keyword>
<dbReference type="Pfam" id="PF00534">
    <property type="entry name" value="Glycos_transf_1"/>
    <property type="match status" value="1"/>
</dbReference>
<dbReference type="PANTHER" id="PTHR46401:SF2">
    <property type="entry name" value="GLYCOSYLTRANSFERASE WBBK-RELATED"/>
    <property type="match status" value="1"/>
</dbReference>
<dbReference type="Pfam" id="PF13439">
    <property type="entry name" value="Glyco_transf_4"/>
    <property type="match status" value="1"/>
</dbReference>
<gene>
    <name evidence="4" type="ORF">COT04_00695</name>
</gene>
<name>A0A2M6YQC8_9BACT</name>
<comment type="caution">
    <text evidence="4">The sequence shown here is derived from an EMBL/GenBank/DDBJ whole genome shotgun (WGS) entry which is preliminary data.</text>
</comment>
<accession>A0A2M6YQC8</accession>
<feature type="domain" description="Glycosyl transferase family 1" evidence="2">
    <location>
        <begin position="166"/>
        <end position="268"/>
    </location>
</feature>
<reference evidence="5" key="1">
    <citation type="submission" date="2017-09" db="EMBL/GenBank/DDBJ databases">
        <title>Depth-based differentiation of microbial function through sediment-hosted aquifers and enrichment of novel symbionts in the deep terrestrial subsurface.</title>
        <authorList>
            <person name="Probst A.J."/>
            <person name="Ladd B."/>
            <person name="Jarett J.K."/>
            <person name="Geller-Mcgrath D.E."/>
            <person name="Sieber C.M.K."/>
            <person name="Emerson J.B."/>
            <person name="Anantharaman K."/>
            <person name="Thomas B.C."/>
            <person name="Malmstrom R."/>
            <person name="Stieglmeier M."/>
            <person name="Klingl A."/>
            <person name="Woyke T."/>
            <person name="Ryan C.M."/>
            <person name="Banfield J.F."/>
        </authorList>
    </citation>
    <scope>NUCLEOTIDE SEQUENCE [LARGE SCALE GENOMIC DNA]</scope>
</reference>
<proteinExistence type="predicted"/>
<dbReference type="AlphaFoldDB" id="A0A2M6YQC8"/>
<protein>
    <recommendedName>
        <fullName evidence="6">Glycosyltransferase subfamily 4-like N-terminal domain-containing protein</fullName>
    </recommendedName>
</protein>
<dbReference type="InterPro" id="IPR001296">
    <property type="entry name" value="Glyco_trans_1"/>
</dbReference>
<evidence type="ECO:0008006" key="6">
    <source>
        <dbReference type="Google" id="ProtNLM"/>
    </source>
</evidence>
<dbReference type="GO" id="GO:0016757">
    <property type="term" value="F:glycosyltransferase activity"/>
    <property type="evidence" value="ECO:0007669"/>
    <property type="project" value="InterPro"/>
</dbReference>